<dbReference type="PRINTS" id="PR00367">
    <property type="entry name" value="ETHRSPELEMNT"/>
</dbReference>
<evidence type="ECO:0000256" key="2">
    <source>
        <dbReference type="ARBA" id="ARBA00022821"/>
    </source>
</evidence>
<dbReference type="Proteomes" id="UP000834106">
    <property type="component" value="Chromosome 10"/>
</dbReference>
<dbReference type="EMBL" id="OU503045">
    <property type="protein sequence ID" value="CAI9768858.1"/>
    <property type="molecule type" value="Genomic_DNA"/>
</dbReference>
<name>A0AAD1ZH04_9LAMI</name>
<feature type="region of interest" description="Disordered" evidence="7">
    <location>
        <begin position="107"/>
        <end position="146"/>
    </location>
</feature>
<sequence>MLILSISVTFFEEKTFSLPFLRPTILDVKMTEKSFKKMNPTIKKTITTKLVESPSVMNKLSSRVVRISVMDCDATDSSSDEKEGLDMNTNIQRVKKHVNEIRMERKCVQAKKSVNGRSNSVKKKRPPPSPAPVTGGQGNGKKFRGVRQRPWGKWAAEIRDPARKTRVWLGTYDTAEEAAMVYDRAAIQIRGPDAMTNFIKPPERVVVLAMEANVTSVSGYDSCKDESCENLCSPTSVLNSNGGTVRSEFKNTNEGQKISNEVREPVGPTTVVQNEVDCLMDDSLPLDQCFLTEYFDFQSPSPLIFEEINVAKTELDEDSNDVSIDFDDDFMSLTWDVNDFFEDQFFGELEN</sequence>
<dbReference type="PANTHER" id="PTHR31194">
    <property type="entry name" value="SHN SHINE , DNA BINDING / TRANSCRIPTION FACTOR"/>
    <property type="match status" value="1"/>
</dbReference>
<organism evidence="9 10">
    <name type="scientific">Fraxinus pennsylvanica</name>
    <dbReference type="NCBI Taxonomy" id="56036"/>
    <lineage>
        <taxon>Eukaryota</taxon>
        <taxon>Viridiplantae</taxon>
        <taxon>Streptophyta</taxon>
        <taxon>Embryophyta</taxon>
        <taxon>Tracheophyta</taxon>
        <taxon>Spermatophyta</taxon>
        <taxon>Magnoliopsida</taxon>
        <taxon>eudicotyledons</taxon>
        <taxon>Gunneridae</taxon>
        <taxon>Pentapetalae</taxon>
        <taxon>asterids</taxon>
        <taxon>lamiids</taxon>
        <taxon>Lamiales</taxon>
        <taxon>Oleaceae</taxon>
        <taxon>Oleeae</taxon>
        <taxon>Fraxinus</taxon>
    </lineage>
</organism>
<evidence type="ECO:0000313" key="9">
    <source>
        <dbReference type="EMBL" id="CAI9768858.1"/>
    </source>
</evidence>
<evidence type="ECO:0000256" key="5">
    <source>
        <dbReference type="ARBA" id="ARBA00023163"/>
    </source>
</evidence>
<dbReference type="Gene3D" id="3.30.730.10">
    <property type="entry name" value="AP2/ERF domain"/>
    <property type="match status" value="1"/>
</dbReference>
<reference evidence="9" key="1">
    <citation type="submission" date="2023-05" db="EMBL/GenBank/DDBJ databases">
        <authorList>
            <person name="Huff M."/>
        </authorList>
    </citation>
    <scope>NUCLEOTIDE SEQUENCE</scope>
</reference>
<dbReference type="Pfam" id="PF00847">
    <property type="entry name" value="AP2"/>
    <property type="match status" value="1"/>
</dbReference>
<keyword evidence="3" id="KW-0805">Transcription regulation</keyword>
<dbReference type="InterPro" id="IPR050913">
    <property type="entry name" value="AP2/ERF_ERF"/>
</dbReference>
<evidence type="ECO:0000256" key="3">
    <source>
        <dbReference type="ARBA" id="ARBA00023015"/>
    </source>
</evidence>
<keyword evidence="6" id="KW-0539">Nucleus</keyword>
<dbReference type="SUPFAM" id="SSF54171">
    <property type="entry name" value="DNA-binding domain"/>
    <property type="match status" value="1"/>
</dbReference>
<keyword evidence="4" id="KW-0238">DNA-binding</keyword>
<evidence type="ECO:0000256" key="1">
    <source>
        <dbReference type="ARBA" id="ARBA00004123"/>
    </source>
</evidence>
<dbReference type="CDD" id="cd00018">
    <property type="entry name" value="AP2"/>
    <property type="match status" value="1"/>
</dbReference>
<proteinExistence type="predicted"/>
<dbReference type="GO" id="GO:0005634">
    <property type="term" value="C:nucleus"/>
    <property type="evidence" value="ECO:0007669"/>
    <property type="project" value="UniProtKB-SubCell"/>
</dbReference>
<evidence type="ECO:0000259" key="8">
    <source>
        <dbReference type="PROSITE" id="PS51032"/>
    </source>
</evidence>
<feature type="domain" description="AP2/ERF" evidence="8">
    <location>
        <begin position="142"/>
        <end position="199"/>
    </location>
</feature>
<dbReference type="GO" id="GO:0003677">
    <property type="term" value="F:DNA binding"/>
    <property type="evidence" value="ECO:0007669"/>
    <property type="project" value="UniProtKB-KW"/>
</dbReference>
<evidence type="ECO:0000256" key="7">
    <source>
        <dbReference type="SAM" id="MobiDB-lite"/>
    </source>
</evidence>
<dbReference type="AlphaFoldDB" id="A0AAD1ZH04"/>
<keyword evidence="2" id="KW-0611">Plant defense</keyword>
<dbReference type="FunFam" id="3.30.730.10:FF:000001">
    <property type="entry name" value="Ethylene-responsive transcription factor 2"/>
    <property type="match status" value="1"/>
</dbReference>
<dbReference type="InterPro" id="IPR016177">
    <property type="entry name" value="DNA-bd_dom_sf"/>
</dbReference>
<evidence type="ECO:0000256" key="6">
    <source>
        <dbReference type="ARBA" id="ARBA00023242"/>
    </source>
</evidence>
<evidence type="ECO:0000313" key="10">
    <source>
        <dbReference type="Proteomes" id="UP000834106"/>
    </source>
</evidence>
<keyword evidence="5" id="KW-0804">Transcription</keyword>
<accession>A0AAD1ZH04</accession>
<dbReference type="SMART" id="SM00380">
    <property type="entry name" value="AP2"/>
    <property type="match status" value="1"/>
</dbReference>
<dbReference type="InterPro" id="IPR036955">
    <property type="entry name" value="AP2/ERF_dom_sf"/>
</dbReference>
<evidence type="ECO:0000256" key="4">
    <source>
        <dbReference type="ARBA" id="ARBA00023125"/>
    </source>
</evidence>
<gene>
    <name evidence="9" type="ORF">FPE_LOCUS17432</name>
</gene>
<dbReference type="InterPro" id="IPR001471">
    <property type="entry name" value="AP2/ERF_dom"/>
</dbReference>
<comment type="subcellular location">
    <subcellularLocation>
        <location evidence="1">Nucleus</location>
    </subcellularLocation>
</comment>
<dbReference type="GO" id="GO:0006952">
    <property type="term" value="P:defense response"/>
    <property type="evidence" value="ECO:0007669"/>
    <property type="project" value="UniProtKB-KW"/>
</dbReference>
<keyword evidence="10" id="KW-1185">Reference proteome</keyword>
<dbReference type="GO" id="GO:0003700">
    <property type="term" value="F:DNA-binding transcription factor activity"/>
    <property type="evidence" value="ECO:0007669"/>
    <property type="project" value="InterPro"/>
</dbReference>
<dbReference type="PANTHER" id="PTHR31194:SF140">
    <property type="entry name" value="ETHYLENE-RESPONSIVE TRANSCRIPTION FACTOR CRF2"/>
    <property type="match status" value="1"/>
</dbReference>
<protein>
    <recommendedName>
        <fullName evidence="8">AP2/ERF domain-containing protein</fullName>
    </recommendedName>
</protein>
<dbReference type="PROSITE" id="PS51032">
    <property type="entry name" value="AP2_ERF"/>
    <property type="match status" value="1"/>
</dbReference>